<dbReference type="EMBL" id="FQXV01000007">
    <property type="protein sequence ID" value="SHI07282.1"/>
    <property type="molecule type" value="Genomic_DNA"/>
</dbReference>
<feature type="transmembrane region" description="Helical" evidence="1">
    <location>
        <begin position="84"/>
        <end position="103"/>
    </location>
</feature>
<name>A0A1M5Y5K4_9FIRM</name>
<dbReference type="Proteomes" id="UP000183995">
    <property type="component" value="Unassembled WGS sequence"/>
</dbReference>
<sequence length="141" mass="14019">MNAPGKGLLKTVSVLFIIFGAIAAIVSLLGVAGSAALTSVGGVAGTAIGGVLLVATILILIVSVLELVLGIVGFNKCGDPHKASYFITVGVVMSIISLVPLILSAASGAFQLTSLIGFVLPILYIVGGAMNRNAITRGAAD</sequence>
<evidence type="ECO:0000313" key="2">
    <source>
        <dbReference type="EMBL" id="SHI07282.1"/>
    </source>
</evidence>
<keyword evidence="1" id="KW-0812">Transmembrane</keyword>
<evidence type="ECO:0000256" key="1">
    <source>
        <dbReference type="SAM" id="Phobius"/>
    </source>
</evidence>
<gene>
    <name evidence="2" type="ORF">SAMN02745823_02245</name>
</gene>
<feature type="transmembrane region" description="Helical" evidence="1">
    <location>
        <begin position="109"/>
        <end position="127"/>
    </location>
</feature>
<dbReference type="OrthoDB" id="1976756at2"/>
<reference evidence="2 3" key="1">
    <citation type="submission" date="2016-11" db="EMBL/GenBank/DDBJ databases">
        <authorList>
            <person name="Jaros S."/>
            <person name="Januszkiewicz K."/>
            <person name="Wedrychowicz H."/>
        </authorList>
    </citation>
    <scope>NUCLEOTIDE SEQUENCE [LARGE SCALE GENOMIC DNA]</scope>
    <source>
        <strain evidence="2 3">DSM 10068</strain>
    </source>
</reference>
<keyword evidence="3" id="KW-1185">Reference proteome</keyword>
<accession>A0A1M5Y5K4</accession>
<feature type="transmembrane region" description="Helical" evidence="1">
    <location>
        <begin position="12"/>
        <end position="37"/>
    </location>
</feature>
<protein>
    <submittedName>
        <fullName evidence="2">Uncharacterized protein</fullName>
    </submittedName>
</protein>
<dbReference type="RefSeq" id="WP_073078927.1">
    <property type="nucleotide sequence ID" value="NZ_FQXV01000007.1"/>
</dbReference>
<feature type="transmembrane region" description="Helical" evidence="1">
    <location>
        <begin position="43"/>
        <end position="72"/>
    </location>
</feature>
<keyword evidence="1" id="KW-1133">Transmembrane helix</keyword>
<evidence type="ECO:0000313" key="3">
    <source>
        <dbReference type="Proteomes" id="UP000183995"/>
    </source>
</evidence>
<organism evidence="2 3">
    <name type="scientific">Sporobacter termitidis DSM 10068</name>
    <dbReference type="NCBI Taxonomy" id="1123282"/>
    <lineage>
        <taxon>Bacteria</taxon>
        <taxon>Bacillati</taxon>
        <taxon>Bacillota</taxon>
        <taxon>Clostridia</taxon>
        <taxon>Eubacteriales</taxon>
        <taxon>Oscillospiraceae</taxon>
        <taxon>Sporobacter</taxon>
    </lineage>
</organism>
<keyword evidence="1" id="KW-0472">Membrane</keyword>
<proteinExistence type="predicted"/>
<dbReference type="AlphaFoldDB" id="A0A1M5Y5K4"/>